<gene>
    <name evidence="2" type="ORF">SPAPADRAFT_62371</name>
</gene>
<evidence type="ECO:0000313" key="2">
    <source>
        <dbReference type="EMBL" id="EGW31777.1"/>
    </source>
</evidence>
<protein>
    <submittedName>
        <fullName evidence="2">Uncharacterized protein</fullName>
    </submittedName>
</protein>
<dbReference type="Proteomes" id="UP000000709">
    <property type="component" value="Unassembled WGS sequence"/>
</dbReference>
<dbReference type="EMBL" id="GL996503">
    <property type="protein sequence ID" value="EGW31777.1"/>
    <property type="molecule type" value="Genomic_DNA"/>
</dbReference>
<sequence length="230" mass="27252">MGKSFYEKEQEKIRALIKIPLLELVLQFLPHLQPSQRQRDDTWEVVAIQLGQQRFSEAVHEKKSMEEVEAIPELNGFYIREMYEQLFANFKKEMQFRLAMQTAAVPNSSAGSPMRTLSFNPQDRAEALLFTLYQMQYWDVEMMAKVSQEKLEKSFRRYLEQQELGEKDKLEVPLPVVHQYRKSVELKKNEILKEEISKKDKRLEQLAQENKRLLELNHDLLSQLQGHNNP</sequence>
<evidence type="ECO:0000256" key="1">
    <source>
        <dbReference type="SAM" id="Coils"/>
    </source>
</evidence>
<keyword evidence="1" id="KW-0175">Coiled coil</keyword>
<dbReference type="RefSeq" id="XP_007376555.1">
    <property type="nucleotide sequence ID" value="XM_007376493.1"/>
</dbReference>
<evidence type="ECO:0000313" key="3">
    <source>
        <dbReference type="Proteomes" id="UP000000709"/>
    </source>
</evidence>
<dbReference type="InParanoid" id="G3ARM4"/>
<organism evidence="3">
    <name type="scientific">Spathaspora passalidarum (strain NRRL Y-27907 / 11-Y1)</name>
    <dbReference type="NCBI Taxonomy" id="619300"/>
    <lineage>
        <taxon>Eukaryota</taxon>
        <taxon>Fungi</taxon>
        <taxon>Dikarya</taxon>
        <taxon>Ascomycota</taxon>
        <taxon>Saccharomycotina</taxon>
        <taxon>Pichiomycetes</taxon>
        <taxon>Debaryomycetaceae</taxon>
        <taxon>Spathaspora</taxon>
    </lineage>
</organism>
<dbReference type="OMA" id="NPMMANI"/>
<dbReference type="OrthoDB" id="4026428at2759"/>
<dbReference type="AlphaFoldDB" id="G3ARM4"/>
<name>G3ARM4_SPAPN</name>
<accession>G3ARM4</accession>
<dbReference type="HOGENOM" id="CLU_1154065_0_0_1"/>
<dbReference type="GeneID" id="18874294"/>
<keyword evidence="3" id="KW-1185">Reference proteome</keyword>
<dbReference type="KEGG" id="spaa:SPAPADRAFT_62371"/>
<feature type="coiled-coil region" evidence="1">
    <location>
        <begin position="189"/>
        <end position="223"/>
    </location>
</feature>
<proteinExistence type="predicted"/>
<dbReference type="eggNOG" id="ENOG502RMGE">
    <property type="taxonomic scope" value="Eukaryota"/>
</dbReference>
<reference evidence="2 3" key="1">
    <citation type="journal article" date="2011" name="Proc. Natl. Acad. Sci. U.S.A.">
        <title>Comparative genomics of xylose-fermenting fungi for enhanced biofuel production.</title>
        <authorList>
            <person name="Wohlbach D.J."/>
            <person name="Kuo A."/>
            <person name="Sato T.K."/>
            <person name="Potts K.M."/>
            <person name="Salamov A.A."/>
            <person name="LaButti K.M."/>
            <person name="Sun H."/>
            <person name="Clum A."/>
            <person name="Pangilinan J.L."/>
            <person name="Lindquist E.A."/>
            <person name="Lucas S."/>
            <person name="Lapidus A."/>
            <person name="Jin M."/>
            <person name="Gunawan C."/>
            <person name="Balan V."/>
            <person name="Dale B.E."/>
            <person name="Jeffries T.W."/>
            <person name="Zinkel R."/>
            <person name="Barry K.W."/>
            <person name="Grigoriev I.V."/>
            <person name="Gasch A.P."/>
        </authorList>
    </citation>
    <scope>NUCLEOTIDE SEQUENCE [LARGE SCALE GENOMIC DNA]</scope>
    <source>
        <strain evidence="3">NRRL Y-27907 / 11-Y1</strain>
    </source>
</reference>